<name>A0ACD3AKQ9_9AGAR</name>
<keyword evidence="2" id="KW-1185">Reference proteome</keyword>
<proteinExistence type="predicted"/>
<protein>
    <submittedName>
        <fullName evidence="1">Uncharacterized protein</fullName>
    </submittedName>
</protein>
<dbReference type="Proteomes" id="UP000308600">
    <property type="component" value="Unassembled WGS sequence"/>
</dbReference>
<dbReference type="EMBL" id="ML208422">
    <property type="protein sequence ID" value="TFK65909.1"/>
    <property type="molecule type" value="Genomic_DNA"/>
</dbReference>
<evidence type="ECO:0000313" key="2">
    <source>
        <dbReference type="Proteomes" id="UP000308600"/>
    </source>
</evidence>
<evidence type="ECO:0000313" key="1">
    <source>
        <dbReference type="EMBL" id="TFK65909.1"/>
    </source>
</evidence>
<gene>
    <name evidence="1" type="ORF">BDN72DRAFT_962186</name>
</gene>
<organism evidence="1 2">
    <name type="scientific">Pluteus cervinus</name>
    <dbReference type="NCBI Taxonomy" id="181527"/>
    <lineage>
        <taxon>Eukaryota</taxon>
        <taxon>Fungi</taxon>
        <taxon>Dikarya</taxon>
        <taxon>Basidiomycota</taxon>
        <taxon>Agaricomycotina</taxon>
        <taxon>Agaricomycetes</taxon>
        <taxon>Agaricomycetidae</taxon>
        <taxon>Agaricales</taxon>
        <taxon>Pluteineae</taxon>
        <taxon>Pluteaceae</taxon>
        <taxon>Pluteus</taxon>
    </lineage>
</organism>
<accession>A0ACD3AKQ9</accession>
<reference evidence="1 2" key="1">
    <citation type="journal article" date="2019" name="Nat. Ecol. Evol.">
        <title>Megaphylogeny resolves global patterns of mushroom evolution.</title>
        <authorList>
            <person name="Varga T."/>
            <person name="Krizsan K."/>
            <person name="Foldi C."/>
            <person name="Dima B."/>
            <person name="Sanchez-Garcia M."/>
            <person name="Sanchez-Ramirez S."/>
            <person name="Szollosi G.J."/>
            <person name="Szarkandi J.G."/>
            <person name="Papp V."/>
            <person name="Albert L."/>
            <person name="Andreopoulos W."/>
            <person name="Angelini C."/>
            <person name="Antonin V."/>
            <person name="Barry K.W."/>
            <person name="Bougher N.L."/>
            <person name="Buchanan P."/>
            <person name="Buyck B."/>
            <person name="Bense V."/>
            <person name="Catcheside P."/>
            <person name="Chovatia M."/>
            <person name="Cooper J."/>
            <person name="Damon W."/>
            <person name="Desjardin D."/>
            <person name="Finy P."/>
            <person name="Geml J."/>
            <person name="Haridas S."/>
            <person name="Hughes K."/>
            <person name="Justo A."/>
            <person name="Karasinski D."/>
            <person name="Kautmanova I."/>
            <person name="Kiss B."/>
            <person name="Kocsube S."/>
            <person name="Kotiranta H."/>
            <person name="LaButti K.M."/>
            <person name="Lechner B.E."/>
            <person name="Liimatainen K."/>
            <person name="Lipzen A."/>
            <person name="Lukacs Z."/>
            <person name="Mihaltcheva S."/>
            <person name="Morgado L.N."/>
            <person name="Niskanen T."/>
            <person name="Noordeloos M.E."/>
            <person name="Ohm R.A."/>
            <person name="Ortiz-Santana B."/>
            <person name="Ovrebo C."/>
            <person name="Racz N."/>
            <person name="Riley R."/>
            <person name="Savchenko A."/>
            <person name="Shiryaev A."/>
            <person name="Soop K."/>
            <person name="Spirin V."/>
            <person name="Szebenyi C."/>
            <person name="Tomsovsky M."/>
            <person name="Tulloss R.E."/>
            <person name="Uehling J."/>
            <person name="Grigoriev I.V."/>
            <person name="Vagvolgyi C."/>
            <person name="Papp T."/>
            <person name="Martin F.M."/>
            <person name="Miettinen O."/>
            <person name="Hibbett D.S."/>
            <person name="Nagy L.G."/>
        </authorList>
    </citation>
    <scope>NUCLEOTIDE SEQUENCE [LARGE SCALE GENOMIC DNA]</scope>
    <source>
        <strain evidence="1 2">NL-1719</strain>
    </source>
</reference>
<sequence length="230" mass="26167">MPEAEATPETPHGDLLPEILETVFSFKFPFRKQYRAHTKTQRLVGTSPLIFYDRHINESQVLKHVKFMPSLADDLRRKVDDRLADLKKNEEGPLPFWHNTRGNFASAHIPTTSWGGLITPSCFARDYSWTIPTPCTSLTSSWVIHPRAPQYYQTITFGLRGSLYPRREADPFDALTLRFLRPSSIHPDVLSSVDGTVKEMLTDIEGPGSINSTPFYSVSNLSRSRVPNQY</sequence>